<evidence type="ECO:0000313" key="1">
    <source>
        <dbReference type="EMBL" id="VDP77846.1"/>
    </source>
</evidence>
<dbReference type="AlphaFoldDB" id="A0A183L484"/>
<proteinExistence type="predicted"/>
<dbReference type="WBParaSite" id="SCUD_0002214701-mRNA-1">
    <property type="protein sequence ID" value="SCUD_0002214701-mRNA-1"/>
    <property type="gene ID" value="SCUD_0002214701"/>
</dbReference>
<organism evidence="3">
    <name type="scientific">Schistosoma curassoni</name>
    <dbReference type="NCBI Taxonomy" id="6186"/>
    <lineage>
        <taxon>Eukaryota</taxon>
        <taxon>Metazoa</taxon>
        <taxon>Spiralia</taxon>
        <taxon>Lophotrochozoa</taxon>
        <taxon>Platyhelminthes</taxon>
        <taxon>Trematoda</taxon>
        <taxon>Digenea</taxon>
        <taxon>Strigeidida</taxon>
        <taxon>Schistosomatoidea</taxon>
        <taxon>Schistosomatidae</taxon>
        <taxon>Schistosoma</taxon>
    </lineage>
</organism>
<gene>
    <name evidence="1" type="ORF">SCUD_LOCUS22145</name>
</gene>
<reference evidence="3" key="1">
    <citation type="submission" date="2016-06" db="UniProtKB">
        <authorList>
            <consortium name="WormBaseParasite"/>
        </authorList>
    </citation>
    <scope>IDENTIFICATION</scope>
</reference>
<evidence type="ECO:0000313" key="2">
    <source>
        <dbReference type="Proteomes" id="UP000279833"/>
    </source>
</evidence>
<dbReference type="EMBL" id="UZAK01048446">
    <property type="protein sequence ID" value="VDP77846.1"/>
    <property type="molecule type" value="Genomic_DNA"/>
</dbReference>
<sequence>MCSILIPVNLLFILRKQQLSPFSHTEKLPSSLVMKPWIYVISSLMPSRS</sequence>
<accession>A0A183L484</accession>
<evidence type="ECO:0000313" key="3">
    <source>
        <dbReference type="WBParaSite" id="SCUD_0002214701-mRNA-1"/>
    </source>
</evidence>
<keyword evidence="2" id="KW-1185">Reference proteome</keyword>
<name>A0A183L484_9TREM</name>
<protein>
    <submittedName>
        <fullName evidence="1 3">Uncharacterized protein</fullName>
    </submittedName>
</protein>
<dbReference type="Proteomes" id="UP000279833">
    <property type="component" value="Unassembled WGS sequence"/>
</dbReference>
<reference evidence="1 2" key="2">
    <citation type="submission" date="2018-11" db="EMBL/GenBank/DDBJ databases">
        <authorList>
            <consortium name="Pathogen Informatics"/>
        </authorList>
    </citation>
    <scope>NUCLEOTIDE SEQUENCE [LARGE SCALE GENOMIC DNA]</scope>
    <source>
        <strain evidence="1">Dakar</strain>
        <strain evidence="2">Dakar, Senegal</strain>
    </source>
</reference>